<comment type="caution">
    <text evidence="4">The sequence shown here is derived from an EMBL/GenBank/DDBJ whole genome shotgun (WGS) entry which is preliminary data.</text>
</comment>
<dbReference type="Gene3D" id="2.70.70.10">
    <property type="entry name" value="Glucose Permease (Domain IIA)"/>
    <property type="match status" value="1"/>
</dbReference>
<feature type="domain" description="M23ase beta-sheet core" evidence="3">
    <location>
        <begin position="187"/>
        <end position="281"/>
    </location>
</feature>
<dbReference type="InterPro" id="IPR050570">
    <property type="entry name" value="Cell_wall_metabolism_enzyme"/>
</dbReference>
<feature type="signal peptide" evidence="2">
    <location>
        <begin position="1"/>
        <end position="23"/>
    </location>
</feature>
<evidence type="ECO:0000259" key="3">
    <source>
        <dbReference type="Pfam" id="PF01551"/>
    </source>
</evidence>
<feature type="chain" id="PRO_5027887533" evidence="2">
    <location>
        <begin position="24"/>
        <end position="297"/>
    </location>
</feature>
<sequence>MRTGTGRWWIFPMLCFLLSFRVAQGSAETAGISVVQGGVFWVAEPPSGRGRRIAFLGKTLEMQVLPRSGEGALFRGVPDGSRLALIGVDFTKKPGIYMLEVAETGLKVPVRIVSRTFLVSRLHVRSKYVSPPASLLRRIRKENREIHAVLERRTPIGFFRPFRLPVTGKVTHDFGAVRILNGKPMSRHMGEDIDAPEGTPVRAANDGTVVLAGRFYYDGNMIIVDHGGGLMTEYLHLRDFRVKAGDKVMQGEVMGHVGHTGRVTGPVFHYGAVLDGQHVNPMLLAGQGWVRLSLPGR</sequence>
<proteinExistence type="predicted"/>
<dbReference type="GO" id="GO:0004222">
    <property type="term" value="F:metalloendopeptidase activity"/>
    <property type="evidence" value="ECO:0007669"/>
    <property type="project" value="TreeGrafter"/>
</dbReference>
<dbReference type="EMBL" id="DTMM01000030">
    <property type="protein sequence ID" value="HFT92608.1"/>
    <property type="molecule type" value="Genomic_DNA"/>
</dbReference>
<evidence type="ECO:0000256" key="2">
    <source>
        <dbReference type="SAM" id="SignalP"/>
    </source>
</evidence>
<gene>
    <name evidence="4" type="ORF">ENX03_01450</name>
</gene>
<dbReference type="InterPro" id="IPR011055">
    <property type="entry name" value="Dup_hybrid_motif"/>
</dbReference>
<dbReference type="PANTHER" id="PTHR21666">
    <property type="entry name" value="PEPTIDASE-RELATED"/>
    <property type="match status" value="1"/>
</dbReference>
<dbReference type="CDD" id="cd12797">
    <property type="entry name" value="M23_peptidase"/>
    <property type="match status" value="1"/>
</dbReference>
<evidence type="ECO:0000313" key="4">
    <source>
        <dbReference type="EMBL" id="HFT92608.1"/>
    </source>
</evidence>
<dbReference type="PANTHER" id="PTHR21666:SF289">
    <property type="entry name" value="L-ALA--D-GLU ENDOPEPTIDASE"/>
    <property type="match status" value="1"/>
</dbReference>
<accession>A0A7C3QVF8</accession>
<dbReference type="Pfam" id="PF01551">
    <property type="entry name" value="Peptidase_M23"/>
    <property type="match status" value="1"/>
</dbReference>
<protein>
    <submittedName>
        <fullName evidence="4">M23 family metallopeptidase</fullName>
    </submittedName>
</protein>
<evidence type="ECO:0000256" key="1">
    <source>
        <dbReference type="ARBA" id="ARBA00022729"/>
    </source>
</evidence>
<name>A0A7C3QVF8_9BACT</name>
<organism evidence="4">
    <name type="scientific">Leptospirillum ferriphilum</name>
    <dbReference type="NCBI Taxonomy" id="178606"/>
    <lineage>
        <taxon>Bacteria</taxon>
        <taxon>Pseudomonadati</taxon>
        <taxon>Nitrospirota</taxon>
        <taxon>Nitrospiria</taxon>
        <taxon>Nitrospirales</taxon>
        <taxon>Nitrospiraceae</taxon>
        <taxon>Leptospirillum</taxon>
    </lineage>
</organism>
<dbReference type="SUPFAM" id="SSF51261">
    <property type="entry name" value="Duplicated hybrid motif"/>
    <property type="match status" value="1"/>
</dbReference>
<reference evidence="4" key="1">
    <citation type="journal article" date="2020" name="mSystems">
        <title>Genome- and Community-Level Interaction Insights into Carbon Utilization and Element Cycling Functions of Hydrothermarchaeota in Hydrothermal Sediment.</title>
        <authorList>
            <person name="Zhou Z."/>
            <person name="Liu Y."/>
            <person name="Xu W."/>
            <person name="Pan J."/>
            <person name="Luo Z.H."/>
            <person name="Li M."/>
        </authorList>
    </citation>
    <scope>NUCLEOTIDE SEQUENCE [LARGE SCALE GENOMIC DNA]</scope>
    <source>
        <strain evidence="4">SpSt-902</strain>
    </source>
</reference>
<dbReference type="InterPro" id="IPR016047">
    <property type="entry name" value="M23ase_b-sheet_dom"/>
</dbReference>
<dbReference type="AlphaFoldDB" id="A0A7C3QVF8"/>
<keyword evidence="1 2" id="KW-0732">Signal</keyword>